<dbReference type="InterPro" id="IPR029039">
    <property type="entry name" value="Flavoprotein-like_sf"/>
</dbReference>
<reference evidence="8 9" key="1">
    <citation type="submission" date="2018-10" db="EMBL/GenBank/DDBJ databases">
        <authorList>
            <person name="Jung H.S."/>
            <person name="Jeon C.O."/>
        </authorList>
    </citation>
    <scope>NUCLEOTIDE SEQUENCE [LARGE SCALE GENOMIC DNA]</scope>
    <source>
        <strain evidence="8 9">MA-7-27</strain>
    </source>
</reference>
<evidence type="ECO:0000256" key="6">
    <source>
        <dbReference type="HAMAP-Rule" id="MF_01216"/>
    </source>
</evidence>
<evidence type="ECO:0000256" key="2">
    <source>
        <dbReference type="ARBA" id="ARBA00022643"/>
    </source>
</evidence>
<keyword evidence="2 6" id="KW-0288">FMN</keyword>
<keyword evidence="4 6" id="KW-0520">NAD</keyword>
<accession>A0A3L9Y747</accession>
<name>A0A3L9Y747_9RHOB</name>
<evidence type="ECO:0000256" key="1">
    <source>
        <dbReference type="ARBA" id="ARBA00022630"/>
    </source>
</evidence>
<comment type="function">
    <text evidence="6">Also exhibits azoreductase activity. Catalyzes the reductive cleavage of the azo bond in aromatic azo compounds to the corresponding amines.</text>
</comment>
<comment type="catalytic activity">
    <reaction evidence="5">
        <text>N,N-dimethyl-1,4-phenylenediamine + anthranilate + 2 NAD(+) = 2-(4-dimethylaminophenyl)diazenylbenzoate + 2 NADH + 2 H(+)</text>
        <dbReference type="Rhea" id="RHEA:55872"/>
        <dbReference type="ChEBI" id="CHEBI:15378"/>
        <dbReference type="ChEBI" id="CHEBI:15783"/>
        <dbReference type="ChEBI" id="CHEBI:16567"/>
        <dbReference type="ChEBI" id="CHEBI:57540"/>
        <dbReference type="ChEBI" id="CHEBI:57945"/>
        <dbReference type="ChEBI" id="CHEBI:71579"/>
        <dbReference type="EC" id="1.7.1.17"/>
    </reaction>
    <physiologicalReaction direction="right-to-left" evidence="5">
        <dbReference type="Rhea" id="RHEA:55874"/>
    </physiologicalReaction>
</comment>
<dbReference type="PANTHER" id="PTHR43741:SF2">
    <property type="entry name" value="FMN-DEPENDENT NADH:QUINONE OXIDOREDUCTASE"/>
    <property type="match status" value="1"/>
</dbReference>
<dbReference type="GO" id="GO:0009055">
    <property type="term" value="F:electron transfer activity"/>
    <property type="evidence" value="ECO:0007669"/>
    <property type="project" value="UniProtKB-UniRule"/>
</dbReference>
<evidence type="ECO:0000256" key="4">
    <source>
        <dbReference type="ARBA" id="ARBA00023027"/>
    </source>
</evidence>
<comment type="caution">
    <text evidence="8">The sequence shown here is derived from an EMBL/GenBank/DDBJ whole genome shotgun (WGS) entry which is preliminary data.</text>
</comment>
<comment type="function">
    <text evidence="6">Quinone reductase that provides resistance to thiol-specific stress caused by electrophilic quinones.</text>
</comment>
<dbReference type="GO" id="GO:0016652">
    <property type="term" value="F:oxidoreductase activity, acting on NAD(P)H as acceptor"/>
    <property type="evidence" value="ECO:0007669"/>
    <property type="project" value="UniProtKB-UniRule"/>
</dbReference>
<protein>
    <recommendedName>
        <fullName evidence="6">FMN dependent NADH:quinone oxidoreductase</fullName>
        <ecNumber evidence="6">1.6.5.-</ecNumber>
    </recommendedName>
    <alternativeName>
        <fullName evidence="6">Azo-dye reductase</fullName>
    </alternativeName>
    <alternativeName>
        <fullName evidence="6">FMN-dependent NADH-azo compound oxidoreductase</fullName>
    </alternativeName>
    <alternativeName>
        <fullName evidence="6">FMN-dependent NADH-azoreductase</fullName>
        <ecNumber evidence="6">1.7.1.17</ecNumber>
    </alternativeName>
</protein>
<dbReference type="SUPFAM" id="SSF52218">
    <property type="entry name" value="Flavoproteins"/>
    <property type="match status" value="1"/>
</dbReference>
<comment type="caution">
    <text evidence="6">Lacks conserved residue(s) required for the propagation of feature annotation.</text>
</comment>
<dbReference type="InterPro" id="IPR050104">
    <property type="entry name" value="FMN-dep_NADH:Q_OxRdtase_AzoR1"/>
</dbReference>
<dbReference type="InterPro" id="IPR023048">
    <property type="entry name" value="NADH:quinone_OxRdtase_FMN_depd"/>
</dbReference>
<proteinExistence type="inferred from homology"/>
<dbReference type="InterPro" id="IPR003680">
    <property type="entry name" value="Flavodoxin_fold"/>
</dbReference>
<feature type="binding site" evidence="6">
    <location>
        <position position="11"/>
    </location>
    <ligand>
        <name>FMN</name>
        <dbReference type="ChEBI" id="CHEBI:58210"/>
    </ligand>
</feature>
<dbReference type="OrthoDB" id="9787136at2"/>
<evidence type="ECO:0000313" key="9">
    <source>
        <dbReference type="Proteomes" id="UP000281343"/>
    </source>
</evidence>
<dbReference type="Proteomes" id="UP000281343">
    <property type="component" value="Unassembled WGS sequence"/>
</dbReference>
<dbReference type="EC" id="1.6.5.-" evidence="6"/>
<comment type="catalytic activity">
    <reaction evidence="6">
        <text>2 a quinone + NADH + H(+) = 2 a 1,4-benzosemiquinone + NAD(+)</text>
        <dbReference type="Rhea" id="RHEA:65952"/>
        <dbReference type="ChEBI" id="CHEBI:15378"/>
        <dbReference type="ChEBI" id="CHEBI:57540"/>
        <dbReference type="ChEBI" id="CHEBI:57945"/>
        <dbReference type="ChEBI" id="CHEBI:132124"/>
        <dbReference type="ChEBI" id="CHEBI:134225"/>
    </reaction>
</comment>
<sequence length="196" mass="20467">MTNSVLRIDASARRTGSVSRDLSDRIIARLGGDASVVHRDLADGLPLIDEAWIGANFTPAPDRTEAQRATLELSDTLIAEIEAAGTIVIGTPIYNFGVPAALKAWVDLVARAGVTFTYTESGPVGLLSGKRAIVAIASGGTRVGSEIDFAAGYLRHVLGFIGIHEVDFVTADQLMIDAEGTLKSAHDQVAGLAIAA</sequence>
<evidence type="ECO:0000313" key="8">
    <source>
        <dbReference type="EMBL" id="RMA44242.1"/>
    </source>
</evidence>
<gene>
    <name evidence="6" type="primary">azoR</name>
    <name evidence="8" type="ORF">D9R08_03540</name>
</gene>
<dbReference type="HAMAP" id="MF_01216">
    <property type="entry name" value="Azoreductase_type1"/>
    <property type="match status" value="1"/>
</dbReference>
<dbReference type="RefSeq" id="WP_121896833.1">
    <property type="nucleotide sequence ID" value="NZ_RCNT01000001.1"/>
</dbReference>
<dbReference type="GO" id="GO:0010181">
    <property type="term" value="F:FMN binding"/>
    <property type="evidence" value="ECO:0007669"/>
    <property type="project" value="UniProtKB-UniRule"/>
</dbReference>
<feature type="domain" description="Flavodoxin-like fold" evidence="7">
    <location>
        <begin position="4"/>
        <end position="186"/>
    </location>
</feature>
<dbReference type="EMBL" id="RCNT01000001">
    <property type="protein sequence ID" value="RMA44242.1"/>
    <property type="molecule type" value="Genomic_DNA"/>
</dbReference>
<comment type="subunit">
    <text evidence="6">Homodimer.</text>
</comment>
<evidence type="ECO:0000256" key="5">
    <source>
        <dbReference type="ARBA" id="ARBA00048542"/>
    </source>
</evidence>
<dbReference type="EC" id="1.7.1.17" evidence="6"/>
<dbReference type="Pfam" id="PF02525">
    <property type="entry name" value="Flavodoxin_2"/>
    <property type="match status" value="1"/>
</dbReference>
<dbReference type="GO" id="GO:0016655">
    <property type="term" value="F:oxidoreductase activity, acting on NAD(P)H, quinone or similar compound as acceptor"/>
    <property type="evidence" value="ECO:0007669"/>
    <property type="project" value="InterPro"/>
</dbReference>
<feature type="binding site" evidence="6">
    <location>
        <begin position="17"/>
        <end position="19"/>
    </location>
    <ligand>
        <name>FMN</name>
        <dbReference type="ChEBI" id="CHEBI:58210"/>
    </ligand>
</feature>
<evidence type="ECO:0000259" key="7">
    <source>
        <dbReference type="Pfam" id="PF02525"/>
    </source>
</evidence>
<keyword evidence="9" id="KW-1185">Reference proteome</keyword>
<keyword evidence="3 6" id="KW-0560">Oxidoreductase</keyword>
<keyword evidence="1 6" id="KW-0285">Flavoprotein</keyword>
<evidence type="ECO:0000256" key="3">
    <source>
        <dbReference type="ARBA" id="ARBA00023002"/>
    </source>
</evidence>
<comment type="similarity">
    <text evidence="6">Belongs to the azoreductase type 1 family.</text>
</comment>
<organism evidence="8 9">
    <name type="scientific">Rhodophyticola porphyridii</name>
    <dbReference type="NCBI Taxonomy" id="1852017"/>
    <lineage>
        <taxon>Bacteria</taxon>
        <taxon>Pseudomonadati</taxon>
        <taxon>Pseudomonadota</taxon>
        <taxon>Alphaproteobacteria</taxon>
        <taxon>Rhodobacterales</taxon>
        <taxon>Roseobacteraceae</taxon>
        <taxon>Rhodophyticola</taxon>
    </lineage>
</organism>
<dbReference type="AlphaFoldDB" id="A0A3L9Y747"/>
<dbReference type="PANTHER" id="PTHR43741">
    <property type="entry name" value="FMN-DEPENDENT NADH-AZOREDUCTASE 1"/>
    <property type="match status" value="1"/>
</dbReference>
<comment type="cofactor">
    <cofactor evidence="6">
        <name>FMN</name>
        <dbReference type="ChEBI" id="CHEBI:58210"/>
    </cofactor>
    <text evidence="6">Binds 1 FMN per subunit.</text>
</comment>
<dbReference type="Gene3D" id="3.40.50.360">
    <property type="match status" value="1"/>
</dbReference>